<dbReference type="Gene3D" id="3.40.30.10">
    <property type="entry name" value="Glutaredoxin"/>
    <property type="match status" value="1"/>
</dbReference>
<dbReference type="GO" id="GO:0046685">
    <property type="term" value="P:response to arsenic-containing substance"/>
    <property type="evidence" value="ECO:0007669"/>
    <property type="project" value="InterPro"/>
</dbReference>
<evidence type="ECO:0000313" key="1">
    <source>
        <dbReference type="EMBL" id="QNO17590.1"/>
    </source>
</evidence>
<organism evidence="1 2">
    <name type="scientific">Caproicibacterium amylolyticum</name>
    <dbReference type="NCBI Taxonomy" id="2766537"/>
    <lineage>
        <taxon>Bacteria</taxon>
        <taxon>Bacillati</taxon>
        <taxon>Bacillota</taxon>
        <taxon>Clostridia</taxon>
        <taxon>Eubacteriales</taxon>
        <taxon>Oscillospiraceae</taxon>
        <taxon>Caproicibacterium</taxon>
    </lineage>
</organism>
<dbReference type="GO" id="GO:0003677">
    <property type="term" value="F:DNA binding"/>
    <property type="evidence" value="ECO:0007669"/>
    <property type="project" value="InterPro"/>
</dbReference>
<proteinExistence type="predicted"/>
<dbReference type="GO" id="GO:0045892">
    <property type="term" value="P:negative regulation of DNA-templated transcription"/>
    <property type="evidence" value="ECO:0007669"/>
    <property type="project" value="InterPro"/>
</dbReference>
<keyword evidence="2" id="KW-1185">Reference proteome</keyword>
<dbReference type="KEGG" id="caml:H6X83_11725"/>
<dbReference type="Pfam" id="PF06953">
    <property type="entry name" value="ArsD"/>
    <property type="match status" value="1"/>
</dbReference>
<dbReference type="AlphaFoldDB" id="A0A7G9WFX8"/>
<sequence>MKKMQIFEPAMCCSTGLCGVGVDSELLRISTALNTLKKNGINVERFNLSNAPQQFVNDKTVNHFINTKGVEGLPVTVLDGEIVIAGRYPTNEEFANLLGVPETLFGGKPKAVKVTPRRSGGCGCSGGKCC</sequence>
<dbReference type="NCBIfam" id="NF033727">
    <property type="entry name" value="chaperon_ArsD"/>
    <property type="match status" value="1"/>
</dbReference>
<dbReference type="RefSeq" id="WP_212506660.1">
    <property type="nucleotide sequence ID" value="NZ_CP060696.1"/>
</dbReference>
<dbReference type="Proteomes" id="UP000516046">
    <property type="component" value="Chromosome"/>
</dbReference>
<name>A0A7G9WFX8_9FIRM</name>
<evidence type="ECO:0000313" key="2">
    <source>
        <dbReference type="Proteomes" id="UP000516046"/>
    </source>
</evidence>
<gene>
    <name evidence="1" type="primary">arsD</name>
    <name evidence="1" type="ORF">H6X83_11725</name>
</gene>
<protein>
    <submittedName>
        <fullName evidence="1">Arsenite efflux transporter metallochaperone ArsD</fullName>
    </submittedName>
</protein>
<accession>A0A7G9WFX8</accession>
<reference evidence="1 2" key="1">
    <citation type="submission" date="2020-08" db="EMBL/GenBank/DDBJ databases">
        <authorList>
            <person name="Ren C."/>
            <person name="Gu Y."/>
            <person name="Xu Y."/>
        </authorList>
    </citation>
    <scope>NUCLEOTIDE SEQUENCE [LARGE SCALE GENOMIC DNA]</scope>
    <source>
        <strain evidence="1 2">LBM18003</strain>
    </source>
</reference>
<dbReference type="EMBL" id="CP060696">
    <property type="protein sequence ID" value="QNO17590.1"/>
    <property type="molecule type" value="Genomic_DNA"/>
</dbReference>
<dbReference type="InterPro" id="IPR010712">
    <property type="entry name" value="Arsenical-R_ArsD"/>
</dbReference>